<name>A0A232EUN4_9HYME</name>
<comment type="caution">
    <text evidence="1">The sequence shown here is derived from an EMBL/GenBank/DDBJ whole genome shotgun (WGS) entry which is preliminary data.</text>
</comment>
<evidence type="ECO:0000313" key="2">
    <source>
        <dbReference type="Proteomes" id="UP000215335"/>
    </source>
</evidence>
<gene>
    <name evidence="1" type="ORF">TSAR_004569</name>
</gene>
<protein>
    <submittedName>
        <fullName evidence="1">Uncharacterized protein</fullName>
    </submittedName>
</protein>
<evidence type="ECO:0000313" key="1">
    <source>
        <dbReference type="EMBL" id="OXU22027.1"/>
    </source>
</evidence>
<dbReference type="Proteomes" id="UP000215335">
    <property type="component" value="Unassembled WGS sequence"/>
</dbReference>
<keyword evidence="2" id="KW-1185">Reference proteome</keyword>
<accession>A0A232EUN4</accession>
<reference evidence="1 2" key="1">
    <citation type="journal article" date="2017" name="Curr. Biol.">
        <title>The Evolution of Venom by Co-option of Single-Copy Genes.</title>
        <authorList>
            <person name="Martinson E.O."/>
            <person name="Mrinalini"/>
            <person name="Kelkar Y.D."/>
            <person name="Chang C.H."/>
            <person name="Werren J.H."/>
        </authorList>
    </citation>
    <scope>NUCLEOTIDE SEQUENCE [LARGE SCALE GENOMIC DNA]</scope>
    <source>
        <strain evidence="1 2">Alberta</strain>
        <tissue evidence="1">Whole body</tissue>
    </source>
</reference>
<dbReference type="AlphaFoldDB" id="A0A232EUN4"/>
<dbReference type="EMBL" id="NNAY01002119">
    <property type="protein sequence ID" value="OXU22027.1"/>
    <property type="molecule type" value="Genomic_DNA"/>
</dbReference>
<proteinExistence type="predicted"/>
<sequence>MTTMMCNLNLYIDEYILYIVKDLCDINVDESEARRGKRIDWLSCAPTRIECSALANRRAEMTGSYCESHKYASRISGKGLSRKRSSPIERPMI</sequence>
<organism evidence="1 2">
    <name type="scientific">Trichomalopsis sarcophagae</name>
    <dbReference type="NCBI Taxonomy" id="543379"/>
    <lineage>
        <taxon>Eukaryota</taxon>
        <taxon>Metazoa</taxon>
        <taxon>Ecdysozoa</taxon>
        <taxon>Arthropoda</taxon>
        <taxon>Hexapoda</taxon>
        <taxon>Insecta</taxon>
        <taxon>Pterygota</taxon>
        <taxon>Neoptera</taxon>
        <taxon>Endopterygota</taxon>
        <taxon>Hymenoptera</taxon>
        <taxon>Apocrita</taxon>
        <taxon>Proctotrupomorpha</taxon>
        <taxon>Chalcidoidea</taxon>
        <taxon>Pteromalidae</taxon>
        <taxon>Pteromalinae</taxon>
        <taxon>Trichomalopsis</taxon>
    </lineage>
</organism>